<gene>
    <name evidence="1" type="ORF">M9189_09405</name>
</gene>
<sequence length="369" mass="42930">MDEEIKILRKGLSTQAFEYPLKSHENKNYHRTLELKLSLYTEKIDNLPNNFPLINKIKEQLDNIKLLNKNLLDIINKYLWGSQKGTTESFQELIENSFLKNILLNLSENIEKENKTKQKLFRLRQSETDLIERNQMFHIPFSCRHLVANQRYSIAGLPCLYLGSSIYVSWLELNRPNLSNIFISGYKSTNSLSVLNLAYDLNLIIDEFEKSIISENQFIEKLVLWPLVMACSFQIKYPNAPFHEEYIIPGLLLEWITFESKNIQGLKYLSTKITSLNKYSYGINFVFPPQDKNDKYKFCPVLEKNFTLTKPLSWDLLTILPPADVVALGSGIKAENLEDALLDNYDASRFGFVEQQVYSMKFDYIKQSG</sequence>
<organism evidence="1 2">
    <name type="scientific">Xiashengella succiniciproducens</name>
    <dbReference type="NCBI Taxonomy" id="2949635"/>
    <lineage>
        <taxon>Bacteria</taxon>
        <taxon>Pseudomonadati</taxon>
        <taxon>Bacteroidota</taxon>
        <taxon>Bacteroidia</taxon>
        <taxon>Marinilabiliales</taxon>
        <taxon>Marinilabiliaceae</taxon>
        <taxon>Xiashengella</taxon>
    </lineage>
</organism>
<dbReference type="RefSeq" id="WP_250722673.1">
    <property type="nucleotide sequence ID" value="NZ_CP098400.1"/>
</dbReference>
<dbReference type="KEGG" id="alkq:M9189_09405"/>
<dbReference type="EMBL" id="CP098400">
    <property type="protein sequence ID" value="URW79067.1"/>
    <property type="molecule type" value="Genomic_DNA"/>
</dbReference>
<dbReference type="AlphaFoldDB" id="A0A9J6ZN45"/>
<evidence type="ECO:0000313" key="2">
    <source>
        <dbReference type="Proteomes" id="UP001056426"/>
    </source>
</evidence>
<name>A0A9J6ZN45_9BACT</name>
<accession>A0A9J6ZN45</accession>
<keyword evidence="2" id="KW-1185">Reference proteome</keyword>
<evidence type="ECO:0008006" key="3">
    <source>
        <dbReference type="Google" id="ProtNLM"/>
    </source>
</evidence>
<protein>
    <recommendedName>
        <fullName evidence="3">RES domain-containing protein</fullName>
    </recommendedName>
</protein>
<proteinExistence type="predicted"/>
<reference evidence="1" key="1">
    <citation type="submission" date="2022-05" db="EMBL/GenBank/DDBJ databases">
        <authorList>
            <person name="Sun X."/>
        </authorList>
    </citation>
    <scope>NUCLEOTIDE SEQUENCE</scope>
    <source>
        <strain evidence="1">Ai-910</strain>
    </source>
</reference>
<dbReference type="Proteomes" id="UP001056426">
    <property type="component" value="Chromosome"/>
</dbReference>
<reference evidence="1" key="2">
    <citation type="submission" date="2022-06" db="EMBL/GenBank/DDBJ databases">
        <title>Xiashengella guii gen. nov. sp. nov., a bacterium isolated form anaerobic digestion tank.</title>
        <authorList>
            <person name="Huang H."/>
        </authorList>
    </citation>
    <scope>NUCLEOTIDE SEQUENCE</scope>
    <source>
        <strain evidence="1">Ai-910</strain>
    </source>
</reference>
<evidence type="ECO:0000313" key="1">
    <source>
        <dbReference type="EMBL" id="URW79067.1"/>
    </source>
</evidence>